<dbReference type="Proteomes" id="UP001439008">
    <property type="component" value="Unassembled WGS sequence"/>
</dbReference>
<keyword evidence="1" id="KW-0175">Coiled coil</keyword>
<keyword evidence="3" id="KW-1185">Reference proteome</keyword>
<protein>
    <submittedName>
        <fullName evidence="2">Uncharacterized protein</fullName>
    </submittedName>
</protein>
<comment type="caution">
    <text evidence="2">The sequence shown here is derived from an EMBL/GenBank/DDBJ whole genome shotgun (WGS) entry which is preliminary data.</text>
</comment>
<proteinExistence type="predicted"/>
<evidence type="ECO:0000313" key="2">
    <source>
        <dbReference type="EMBL" id="MES1920709.1"/>
    </source>
</evidence>
<evidence type="ECO:0000313" key="3">
    <source>
        <dbReference type="Proteomes" id="UP001439008"/>
    </source>
</evidence>
<accession>A0ABV2AMH1</accession>
<evidence type="ECO:0000256" key="1">
    <source>
        <dbReference type="SAM" id="Coils"/>
    </source>
</evidence>
<gene>
    <name evidence="2" type="ORF">MHBO_002352</name>
</gene>
<organism evidence="2 3">
    <name type="scientific">Bonamia ostreae</name>
    <dbReference type="NCBI Taxonomy" id="126728"/>
    <lineage>
        <taxon>Eukaryota</taxon>
        <taxon>Sar</taxon>
        <taxon>Rhizaria</taxon>
        <taxon>Endomyxa</taxon>
        <taxon>Ascetosporea</taxon>
        <taxon>Haplosporida</taxon>
        <taxon>Bonamia</taxon>
    </lineage>
</organism>
<name>A0ABV2AMH1_9EUKA</name>
<dbReference type="EMBL" id="JBDODL010000817">
    <property type="protein sequence ID" value="MES1920709.1"/>
    <property type="molecule type" value="Genomic_DNA"/>
</dbReference>
<sequence length="378" mass="44572">MEHKANHLEKAQQFIWKIRKKRLKLEMEGKSVRTQLEYWTKRKQKLDLEKTPNIIRNLEKAVQKNEIENNLLEKNYQGEKSKANEFKKRFLQQTDGQLNSINDPQTKSNIALKLKNKIERLEWRDEIFEKMLDEQHNELEALKNNEDVMKMHLGALFEAVCFQKAFIESVVAFGRENNKIIGDENNKNKKIVRREKVFERLGSKENGLKNSQEFQKRYRNDLKTAFENAKDIARIYRFAELGRKGCFIGIKGGFNKSGIFTPKKFAKGLLISCKKGKTKNIKMYQNAGEKETLKKGQQKKNFRFVKKRLSLEDYNWRKKSLTFENLKVDLDGVNFNTPINKKRSFMPLRSNKLYNAARNLETPLRSNKNISKKKIGEK</sequence>
<reference evidence="2 3" key="1">
    <citation type="journal article" date="2024" name="BMC Biol.">
        <title>Comparative genomics of Ascetosporea gives new insight into the evolutionary basis for animal parasitism in Rhizaria.</title>
        <authorList>
            <person name="Hiltunen Thoren M."/>
            <person name="Onut-Brannstrom I."/>
            <person name="Alfjorden A."/>
            <person name="Peckova H."/>
            <person name="Swords F."/>
            <person name="Hooper C."/>
            <person name="Holzer A.S."/>
            <person name="Bass D."/>
            <person name="Burki F."/>
        </authorList>
    </citation>
    <scope>NUCLEOTIDE SEQUENCE [LARGE SCALE GENOMIC DNA]</scope>
    <source>
        <strain evidence="2">20-A016</strain>
    </source>
</reference>
<feature type="coiled-coil region" evidence="1">
    <location>
        <begin position="55"/>
        <end position="89"/>
    </location>
</feature>